<name>A0ABT0KLL4_9GAMM</name>
<dbReference type="Proteomes" id="UP001202134">
    <property type="component" value="Unassembled WGS sequence"/>
</dbReference>
<evidence type="ECO:0000313" key="1">
    <source>
        <dbReference type="EMBL" id="MCL1044727.1"/>
    </source>
</evidence>
<keyword evidence="2" id="KW-1185">Reference proteome</keyword>
<protein>
    <submittedName>
        <fullName evidence="1">CopG family transcriptional regulator</fullName>
    </submittedName>
</protein>
<dbReference type="EMBL" id="JAKIKU010000002">
    <property type="protein sequence ID" value="MCL1044727.1"/>
    <property type="molecule type" value="Genomic_DNA"/>
</dbReference>
<dbReference type="RefSeq" id="WP_229372317.1">
    <property type="nucleotide sequence ID" value="NZ_JAKIKU010000002.1"/>
</dbReference>
<organism evidence="1 2">
    <name type="scientific">Shewanella electrodiphila</name>
    <dbReference type="NCBI Taxonomy" id="934143"/>
    <lineage>
        <taxon>Bacteria</taxon>
        <taxon>Pseudomonadati</taxon>
        <taxon>Pseudomonadota</taxon>
        <taxon>Gammaproteobacteria</taxon>
        <taxon>Alteromonadales</taxon>
        <taxon>Shewanellaceae</taxon>
        <taxon>Shewanella</taxon>
    </lineage>
</organism>
<comment type="caution">
    <text evidence="1">The sequence shown here is derived from an EMBL/GenBank/DDBJ whole genome shotgun (WGS) entry which is preliminary data.</text>
</comment>
<accession>A0ABT0KLL4</accession>
<evidence type="ECO:0000313" key="2">
    <source>
        <dbReference type="Proteomes" id="UP001202134"/>
    </source>
</evidence>
<reference evidence="1 2" key="1">
    <citation type="submission" date="2022-01" db="EMBL/GenBank/DDBJ databases">
        <title>Whole genome-based taxonomy of the Shewanellaceae.</title>
        <authorList>
            <person name="Martin-Rodriguez A.J."/>
        </authorList>
    </citation>
    <scope>NUCLEOTIDE SEQUENCE [LARGE SCALE GENOMIC DNA]</scope>
    <source>
        <strain evidence="1 2">DSM 24955</strain>
    </source>
</reference>
<gene>
    <name evidence="1" type="ORF">L2737_05215</name>
</gene>
<proteinExistence type="predicted"/>
<sequence length="133" mass="14868">MGLADLKKNVTPCKAQFSPQMSVDDFIEAANLYAMGKPQRHTLSHDDSNKHAMEQLFALTEANEPLNADSSKGKPKPFRRATFTLSEAAIEQLTAMSLSSHSAKSKLIRQLIQQHFLLSEQEQRAIETDINIK</sequence>